<dbReference type="PANTHER" id="PTHR30441:SF8">
    <property type="entry name" value="DUF748 DOMAIN-CONTAINING PROTEIN"/>
    <property type="match status" value="1"/>
</dbReference>
<dbReference type="KEGG" id="sod:Sant_4067"/>
<dbReference type="OrthoDB" id="7053268at2"/>
<reference evidence="1 2" key="1">
    <citation type="journal article" date="2014" name="Genome Biol. Evol.">
        <title>Genome degeneration and adaptation in a nascent stage of symbiosis.</title>
        <authorList>
            <person name="Oakeson K.F."/>
            <person name="Gil R."/>
            <person name="Clayton A.L."/>
            <person name="Dunn D.M."/>
            <person name="von Niederhausern A.C."/>
            <person name="Hamil C."/>
            <person name="Aoyagi A."/>
            <person name="Duval B."/>
            <person name="Baca A."/>
            <person name="Silva F.J."/>
            <person name="Vallier A."/>
            <person name="Jackson D.G."/>
            <person name="Latorre A."/>
            <person name="Weiss R.B."/>
            <person name="Heddi A."/>
            <person name="Moya A."/>
            <person name="Dale C."/>
        </authorList>
    </citation>
    <scope>NUCLEOTIDE SEQUENCE [LARGE SCALE GENOMIC DNA]</scope>
    <source>
        <strain evidence="1 2">HS1</strain>
    </source>
</reference>
<dbReference type="GO" id="GO:0005886">
    <property type="term" value="C:plasma membrane"/>
    <property type="evidence" value="ECO:0007669"/>
    <property type="project" value="TreeGrafter"/>
</dbReference>
<dbReference type="HOGENOM" id="CLU_033892_0_0_6"/>
<dbReference type="PATRIC" id="fig|1239307.3.peg.4489"/>
<name>W0I3M7_9GAMM</name>
<protein>
    <submittedName>
        <fullName evidence="1">Uncharacterized protein</fullName>
    </submittedName>
</protein>
<proteinExistence type="predicted"/>
<dbReference type="RefSeq" id="WP_025424144.1">
    <property type="nucleotide sequence ID" value="NZ_CP006569.1"/>
</dbReference>
<sequence length="563" mass="62031">MKFIGKLLISLLLILLLLIVLIYMLLQTTWGAGWLGRQLTRHSGYQVSLGNINHSWTQFREIQLDNVSLGKKGALPTLVAKRVVAELGTQQLTDPWHVNRLQLQDGTLNLDPAAPAWPLQADTLQLNGMAVRAPHGEWRLNGQNVNAGISPWRPQAGYPLGRQARFQLSARSLTLNGVPAQNVLVQGEINNQALTLDNLGADLYQGELTGTARRATDGSWQVDSLRLSNVRLQSDKTLHDFLRQVFSVPKITLRRADLIDARMEGLNWAFNDLDLTLRDMTFQDGDWSAQDGSLSFNASDLINGGVHLTDTLANMTFSPQGVEIRQFSGRWERGLLRTSGRWLRQEHRLALDELMIAGLEYTLPANWRASWLQSLPPWLAGVSVERLSANRNLIIDITPAFPFQITALDVTGRQLVLARDHQWGVWSGSMTLNGSDATFNKTDVRQPSLTLDATGDTLNISELSAFTGEGLLEATAAFSQRPARDFTLSLNGRAVAANVLHNWGWPTLPLTGNVNLKLQLRGQMTAAAPLKPSLNGTLQAQSTTGQTLNQTLRHGEVTAAPAP</sequence>
<dbReference type="AlphaFoldDB" id="W0I3M7"/>
<dbReference type="PANTHER" id="PTHR30441">
    <property type="entry name" value="DUF748 DOMAIN-CONTAINING PROTEIN"/>
    <property type="match status" value="1"/>
</dbReference>
<dbReference type="GO" id="GO:0090313">
    <property type="term" value="P:regulation of protein targeting to membrane"/>
    <property type="evidence" value="ECO:0007669"/>
    <property type="project" value="TreeGrafter"/>
</dbReference>
<evidence type="ECO:0000313" key="1">
    <source>
        <dbReference type="EMBL" id="AHF79023.1"/>
    </source>
</evidence>
<dbReference type="InterPro" id="IPR052894">
    <property type="entry name" value="AsmA-related"/>
</dbReference>
<gene>
    <name evidence="1" type="ORF">Sant_4067</name>
</gene>
<organism evidence="1 2">
    <name type="scientific">Sodalis praecaptivus</name>
    <dbReference type="NCBI Taxonomy" id="1239307"/>
    <lineage>
        <taxon>Bacteria</taxon>
        <taxon>Pseudomonadati</taxon>
        <taxon>Pseudomonadota</taxon>
        <taxon>Gammaproteobacteria</taxon>
        <taxon>Enterobacterales</taxon>
        <taxon>Bruguierivoracaceae</taxon>
        <taxon>Sodalis</taxon>
    </lineage>
</organism>
<accession>W0I3M7</accession>
<dbReference type="Proteomes" id="UP000019028">
    <property type="component" value="Chromosome"/>
</dbReference>
<dbReference type="EMBL" id="CP006569">
    <property type="protein sequence ID" value="AHF79023.1"/>
    <property type="molecule type" value="Genomic_DNA"/>
</dbReference>
<keyword evidence="2" id="KW-1185">Reference proteome</keyword>
<evidence type="ECO:0000313" key="2">
    <source>
        <dbReference type="Proteomes" id="UP000019028"/>
    </source>
</evidence>